<keyword evidence="1 3" id="KW-0489">Methyltransferase</keyword>
<evidence type="ECO:0000313" key="4">
    <source>
        <dbReference type="Proteomes" id="UP000466307"/>
    </source>
</evidence>
<keyword evidence="4" id="KW-1185">Reference proteome</keyword>
<dbReference type="CDD" id="cd02440">
    <property type="entry name" value="AdoMet_MTases"/>
    <property type="match status" value="1"/>
</dbReference>
<dbReference type="InterPro" id="IPR002052">
    <property type="entry name" value="DNA_methylase_N6_adenine_CS"/>
</dbReference>
<dbReference type="RefSeq" id="WP_053778760.1">
    <property type="nucleotide sequence ID" value="NZ_JAADZU010000077.1"/>
</dbReference>
<dbReference type="InterPro" id="IPR004398">
    <property type="entry name" value="RNA_MeTrfase_RsmD"/>
</dbReference>
<protein>
    <submittedName>
        <fullName evidence="3">16S rRNA (Guanine(966)-N(2))-methyltransferase RsmD</fullName>
        <ecNumber evidence="3">2.1.1.171</ecNumber>
    </submittedName>
</protein>
<keyword evidence="2 3" id="KW-0808">Transferase</keyword>
<evidence type="ECO:0000256" key="2">
    <source>
        <dbReference type="ARBA" id="ARBA00022679"/>
    </source>
</evidence>
<accession>A0A7K3LUA3</accession>
<sequence>MTRIIAGRFRGHRIAVPDEGTRPTSDRVREAVFNVLGARIDLDEARVLDLYAGSGALGIEALSRGATHAEFVDSRRRATAVITKNLSALKVSRETRVVTGTASSYLAGSATRGFDVIFSDPPYALGDEEMTADLTALAQGWLAEDGLVVLERDRRSAVDWPAAFEVIVDKTYGDTVVQFARLA</sequence>
<dbReference type="InterPro" id="IPR029063">
    <property type="entry name" value="SAM-dependent_MTases_sf"/>
</dbReference>
<organism evidence="3 4">
    <name type="scientific">Gordonia desulfuricans</name>
    <dbReference type="NCBI Taxonomy" id="89051"/>
    <lineage>
        <taxon>Bacteria</taxon>
        <taxon>Bacillati</taxon>
        <taxon>Actinomycetota</taxon>
        <taxon>Actinomycetes</taxon>
        <taxon>Mycobacteriales</taxon>
        <taxon>Gordoniaceae</taxon>
        <taxon>Gordonia</taxon>
    </lineage>
</organism>
<dbReference type="Gene3D" id="3.40.50.150">
    <property type="entry name" value="Vaccinia Virus protein VP39"/>
    <property type="match status" value="1"/>
</dbReference>
<dbReference type="Pfam" id="PF03602">
    <property type="entry name" value="Cons_hypoth95"/>
    <property type="match status" value="1"/>
</dbReference>
<dbReference type="EC" id="2.1.1.171" evidence="3"/>
<dbReference type="EMBL" id="JAADZU010000077">
    <property type="protein sequence ID" value="NDK91666.1"/>
    <property type="molecule type" value="Genomic_DNA"/>
</dbReference>
<comment type="caution">
    <text evidence="3">The sequence shown here is derived from an EMBL/GenBank/DDBJ whole genome shotgun (WGS) entry which is preliminary data.</text>
</comment>
<dbReference type="GO" id="GO:0052913">
    <property type="term" value="F:16S rRNA (guanine(966)-N(2))-methyltransferase activity"/>
    <property type="evidence" value="ECO:0007669"/>
    <property type="project" value="UniProtKB-EC"/>
</dbReference>
<reference evidence="3 4" key="1">
    <citation type="submission" date="2020-01" db="EMBL/GenBank/DDBJ databases">
        <title>Investigation of new actinobacteria for the biodesulphurisation of diesel fuel.</title>
        <authorList>
            <person name="Athi Narayanan S.M."/>
        </authorList>
    </citation>
    <scope>NUCLEOTIDE SEQUENCE [LARGE SCALE GENOMIC DNA]</scope>
    <source>
        <strain evidence="3 4">213E</strain>
    </source>
</reference>
<dbReference type="AlphaFoldDB" id="A0A7K3LUA3"/>
<dbReference type="NCBIfam" id="TIGR00095">
    <property type="entry name" value="16S rRNA (guanine(966)-N(2))-methyltransferase RsmD"/>
    <property type="match status" value="1"/>
</dbReference>
<dbReference type="Proteomes" id="UP000466307">
    <property type="component" value="Unassembled WGS sequence"/>
</dbReference>
<dbReference type="PANTHER" id="PTHR43542">
    <property type="entry name" value="METHYLTRANSFERASE"/>
    <property type="match status" value="1"/>
</dbReference>
<evidence type="ECO:0000256" key="1">
    <source>
        <dbReference type="ARBA" id="ARBA00022603"/>
    </source>
</evidence>
<dbReference type="PIRSF" id="PIRSF004553">
    <property type="entry name" value="CHP00095"/>
    <property type="match status" value="1"/>
</dbReference>
<evidence type="ECO:0000313" key="3">
    <source>
        <dbReference type="EMBL" id="NDK91666.1"/>
    </source>
</evidence>
<dbReference type="GO" id="GO:0003676">
    <property type="term" value="F:nucleic acid binding"/>
    <property type="evidence" value="ECO:0007669"/>
    <property type="project" value="InterPro"/>
</dbReference>
<dbReference type="SUPFAM" id="SSF53335">
    <property type="entry name" value="S-adenosyl-L-methionine-dependent methyltransferases"/>
    <property type="match status" value="1"/>
</dbReference>
<name>A0A7K3LUA3_9ACTN</name>
<dbReference type="PROSITE" id="PS00092">
    <property type="entry name" value="N6_MTASE"/>
    <property type="match status" value="1"/>
</dbReference>
<gene>
    <name evidence="3" type="primary">rsmD</name>
    <name evidence="3" type="ORF">GYA93_19110</name>
</gene>
<dbReference type="PANTHER" id="PTHR43542:SF1">
    <property type="entry name" value="METHYLTRANSFERASE"/>
    <property type="match status" value="1"/>
</dbReference>
<proteinExistence type="predicted"/>